<keyword evidence="2" id="KW-1185">Reference proteome</keyword>
<proteinExistence type="predicted"/>
<organism evidence="1 2">
    <name type="scientific">Rhodocollybia butyracea</name>
    <dbReference type="NCBI Taxonomy" id="206335"/>
    <lineage>
        <taxon>Eukaryota</taxon>
        <taxon>Fungi</taxon>
        <taxon>Dikarya</taxon>
        <taxon>Basidiomycota</taxon>
        <taxon>Agaricomycotina</taxon>
        <taxon>Agaricomycetes</taxon>
        <taxon>Agaricomycetidae</taxon>
        <taxon>Agaricales</taxon>
        <taxon>Marasmiineae</taxon>
        <taxon>Omphalotaceae</taxon>
        <taxon>Rhodocollybia</taxon>
    </lineage>
</organism>
<sequence length="198" mass="21388">MTTLGKDAPLRAYHLPADSNSAIDESQSVSVERLEAVGWKISSVPGGQDETEQAAQKLAEELGFPVAQEGCKVPFHLDLEKHAAKLAPEMVGLVSQAAEAQNSDICLANEAIVAVTGGSLSLDVEDVTTAVWVRFHLDAGTIFCVPSGGRYRIDFHEENKGATGIAYFKETISNHGLLMKDEIDNHPARHTYLSTRQT</sequence>
<evidence type="ECO:0000313" key="1">
    <source>
        <dbReference type="EMBL" id="KAF9065794.1"/>
    </source>
</evidence>
<protein>
    <submittedName>
        <fullName evidence="1">Uncharacterized protein</fullName>
    </submittedName>
</protein>
<gene>
    <name evidence="1" type="ORF">BDP27DRAFT_1331584</name>
</gene>
<reference evidence="1" key="1">
    <citation type="submission" date="2020-11" db="EMBL/GenBank/DDBJ databases">
        <authorList>
            <consortium name="DOE Joint Genome Institute"/>
            <person name="Ahrendt S."/>
            <person name="Riley R."/>
            <person name="Andreopoulos W."/>
            <person name="Labutti K."/>
            <person name="Pangilinan J."/>
            <person name="Ruiz-Duenas F.J."/>
            <person name="Barrasa J.M."/>
            <person name="Sanchez-Garcia M."/>
            <person name="Camarero S."/>
            <person name="Miyauchi S."/>
            <person name="Serrano A."/>
            <person name="Linde D."/>
            <person name="Babiker R."/>
            <person name="Drula E."/>
            <person name="Ayuso-Fernandez I."/>
            <person name="Pacheco R."/>
            <person name="Padilla G."/>
            <person name="Ferreira P."/>
            <person name="Barriuso J."/>
            <person name="Kellner H."/>
            <person name="Castanera R."/>
            <person name="Alfaro M."/>
            <person name="Ramirez L."/>
            <person name="Pisabarro A.G."/>
            <person name="Kuo A."/>
            <person name="Tritt A."/>
            <person name="Lipzen A."/>
            <person name="He G."/>
            <person name="Yan M."/>
            <person name="Ng V."/>
            <person name="Cullen D."/>
            <person name="Martin F."/>
            <person name="Rosso M.-N."/>
            <person name="Henrissat B."/>
            <person name="Hibbett D."/>
            <person name="Martinez A.T."/>
            <person name="Grigoriev I.V."/>
        </authorList>
    </citation>
    <scope>NUCLEOTIDE SEQUENCE</scope>
    <source>
        <strain evidence="1">AH 40177</strain>
    </source>
</reference>
<dbReference type="AlphaFoldDB" id="A0A9P5U4N3"/>
<comment type="caution">
    <text evidence="1">The sequence shown here is derived from an EMBL/GenBank/DDBJ whole genome shotgun (WGS) entry which is preliminary data.</text>
</comment>
<dbReference type="InterPro" id="IPR014710">
    <property type="entry name" value="RmlC-like_jellyroll"/>
</dbReference>
<dbReference type="EMBL" id="JADNRY010000098">
    <property type="protein sequence ID" value="KAF9065794.1"/>
    <property type="molecule type" value="Genomic_DNA"/>
</dbReference>
<dbReference type="Proteomes" id="UP000772434">
    <property type="component" value="Unassembled WGS sequence"/>
</dbReference>
<evidence type="ECO:0000313" key="2">
    <source>
        <dbReference type="Proteomes" id="UP000772434"/>
    </source>
</evidence>
<dbReference type="Gene3D" id="2.60.120.10">
    <property type="entry name" value="Jelly Rolls"/>
    <property type="match status" value="1"/>
</dbReference>
<accession>A0A9P5U4N3</accession>
<name>A0A9P5U4N3_9AGAR</name>